<evidence type="ECO:0000256" key="1">
    <source>
        <dbReference type="SAM" id="MobiDB-lite"/>
    </source>
</evidence>
<dbReference type="GO" id="GO:0005786">
    <property type="term" value="C:signal recognition particle, endoplasmic reticulum targeting"/>
    <property type="evidence" value="ECO:0007669"/>
    <property type="project" value="TreeGrafter"/>
</dbReference>
<keyword evidence="4" id="KW-1185">Reference proteome</keyword>
<sequence length="148" mass="15371">MVKATYYKTSQDWLEQSAELLRACPTSTRITTKYSIKKPKTKLSSSSSTAADSTKRAFLTLKTFDPSSGATLKFKTTKAAEVSRLISALGMLGRDMAGLPPVSLTTGAAAAVEAEAAVGASENVKEEGVAATPAAPAAGGKKKKKGKK</sequence>
<dbReference type="PANTHER" id="PTHR12834">
    <property type="entry name" value="SIGNAL RECOGNITION PARTICLE 9 KDA PROTEIN"/>
    <property type="match status" value="1"/>
</dbReference>
<feature type="compositionally biased region" description="Low complexity" evidence="1">
    <location>
        <begin position="130"/>
        <end position="139"/>
    </location>
</feature>
<evidence type="ECO:0000313" key="4">
    <source>
        <dbReference type="Proteomes" id="UP000033483"/>
    </source>
</evidence>
<gene>
    <name evidence="3" type="ORF">TD95_000979</name>
</gene>
<dbReference type="PANTHER" id="PTHR12834:SF12">
    <property type="entry name" value="SIGNAL RECOGNITION PARTICLE 9 KDA PROTEIN"/>
    <property type="match status" value="1"/>
</dbReference>
<dbReference type="EMBL" id="LAEV01001411">
    <property type="protein sequence ID" value="KKA28130.1"/>
    <property type="molecule type" value="Genomic_DNA"/>
</dbReference>
<proteinExistence type="predicted"/>
<accession>A0A0F4ZD36</accession>
<dbReference type="OrthoDB" id="5419752at2759"/>
<feature type="region of interest" description="Disordered" evidence="1">
    <location>
        <begin position="121"/>
        <end position="148"/>
    </location>
</feature>
<dbReference type="Pfam" id="PF05486">
    <property type="entry name" value="SRP9-21"/>
    <property type="match status" value="1"/>
</dbReference>
<reference evidence="3 4" key="1">
    <citation type="submission" date="2015-03" db="EMBL/GenBank/DDBJ databases">
        <authorList>
            <person name="Radwan O."/>
            <person name="Al-Naeli F.A."/>
            <person name="Rendon G.A."/>
            <person name="Fields C."/>
        </authorList>
    </citation>
    <scope>NUCLEOTIDE SEQUENCE [LARGE SCALE GENOMIC DNA]</scope>
    <source>
        <strain evidence="3">CR-DP1</strain>
    </source>
</reference>
<dbReference type="GO" id="GO:0006614">
    <property type="term" value="P:SRP-dependent cotranslational protein targeting to membrane"/>
    <property type="evidence" value="ECO:0007669"/>
    <property type="project" value="InterPro"/>
</dbReference>
<feature type="domain" description="SRP9" evidence="2">
    <location>
        <begin position="8"/>
        <end position="96"/>
    </location>
</feature>
<organism evidence="3 4">
    <name type="scientific">Thielaviopsis punctulata</name>
    <dbReference type="NCBI Taxonomy" id="72032"/>
    <lineage>
        <taxon>Eukaryota</taxon>
        <taxon>Fungi</taxon>
        <taxon>Dikarya</taxon>
        <taxon>Ascomycota</taxon>
        <taxon>Pezizomycotina</taxon>
        <taxon>Sordariomycetes</taxon>
        <taxon>Hypocreomycetidae</taxon>
        <taxon>Microascales</taxon>
        <taxon>Ceratocystidaceae</taxon>
        <taxon>Thielaviopsis</taxon>
    </lineage>
</organism>
<evidence type="ECO:0000259" key="2">
    <source>
        <dbReference type="Pfam" id="PF05486"/>
    </source>
</evidence>
<dbReference type="InterPro" id="IPR039432">
    <property type="entry name" value="SRP9_dom"/>
</dbReference>
<comment type="caution">
    <text evidence="3">The sequence shown here is derived from an EMBL/GenBank/DDBJ whole genome shotgun (WGS) entry which is preliminary data.</text>
</comment>
<name>A0A0F4ZD36_9PEZI</name>
<evidence type="ECO:0000313" key="3">
    <source>
        <dbReference type="EMBL" id="KKA28130.1"/>
    </source>
</evidence>
<dbReference type="InterPro" id="IPR039914">
    <property type="entry name" value="SRP9-like"/>
</dbReference>
<dbReference type="Proteomes" id="UP000033483">
    <property type="component" value="Unassembled WGS sequence"/>
</dbReference>
<dbReference type="AlphaFoldDB" id="A0A0F4ZD36"/>
<protein>
    <recommendedName>
        <fullName evidence="2">SRP9 domain-containing protein</fullName>
    </recommendedName>
</protein>